<proteinExistence type="predicted"/>
<dbReference type="EMBL" id="MK318969">
    <property type="protein sequence ID" value="QCL09340.1"/>
    <property type="molecule type" value="Genomic_DNA"/>
</dbReference>
<gene>
    <name evidence="1" type="ORF">pC5.7c_473</name>
    <name evidence="2" type="ORF">pC5.8b_272</name>
</gene>
<evidence type="ECO:0000313" key="2">
    <source>
        <dbReference type="EMBL" id="QCL09762.1"/>
    </source>
</evidence>
<geneLocation type="plasmid" evidence="1">
    <name>pC5.7c</name>
</geneLocation>
<keyword evidence="2" id="KW-0614">Plasmid</keyword>
<sequence>MEKPAFMKHGSAGLIELAWGLDFITGQKVAAIVAFCGSLEYHLERAIWKLRSIDPQGIRPDTDGKIITAMIDMLEQSSGSQPSEAERKMLEMWCSGCRSGFTIRNNIVHGVPMKFGSTLAFCRNPQWHGEQRKKRFGDFWADENTLDMVRDAFAVLFRFIVQIEMGETPLAEIAHPFAMKALGEACSVLGEFANWDYNPSFEKY</sequence>
<geneLocation type="plasmid" evidence="2">
    <name>pColt5.8b</name>
</geneLocation>
<accession>A0A7S4ZRX9</accession>
<dbReference type="RefSeq" id="WP_174014361.1">
    <property type="nucleotide sequence ID" value="NZ_JAAMEE010000036.1"/>
</dbReference>
<protein>
    <submittedName>
        <fullName evidence="2">Uncharacterized protein</fullName>
    </submittedName>
</protein>
<dbReference type="EMBL" id="MK318972">
    <property type="protein sequence ID" value="QCL09762.1"/>
    <property type="molecule type" value="Genomic_DNA"/>
</dbReference>
<organism evidence="2">
    <name type="scientific">Rhizobium rhizogenes</name>
    <name type="common">Agrobacterium rhizogenes</name>
    <dbReference type="NCBI Taxonomy" id="359"/>
    <lineage>
        <taxon>Bacteria</taxon>
        <taxon>Pseudomonadati</taxon>
        <taxon>Pseudomonadota</taxon>
        <taxon>Alphaproteobacteria</taxon>
        <taxon>Hyphomicrobiales</taxon>
        <taxon>Rhizobiaceae</taxon>
        <taxon>Rhizobium/Agrobacterium group</taxon>
        <taxon>Rhizobium</taxon>
    </lineage>
</organism>
<dbReference type="AlphaFoldDB" id="A0A7S4ZRX9"/>
<name>A0A7S4ZRX9_RHIRH</name>
<reference evidence="2" key="1">
    <citation type="submission" date="2018-12" db="EMBL/GenBank/DDBJ databases">
        <title>Three Rhizobium rhizogenes strains isolated from the same crown gall tumor carry diverse plasmids.</title>
        <authorList>
            <person name="Pulawska J."/>
            <person name="Kuzmanovic N."/>
        </authorList>
    </citation>
    <scope>NUCLEOTIDE SEQUENCE</scope>
    <source>
        <strain evidence="1">C5.7</strain>
        <strain evidence="2">Colt5.8</strain>
        <plasmid evidence="1">pC5.7c</plasmid>
        <plasmid evidence="2">pColt5.8b</plasmid>
    </source>
</reference>
<evidence type="ECO:0000313" key="1">
    <source>
        <dbReference type="EMBL" id="QCL09340.1"/>
    </source>
</evidence>